<evidence type="ECO:0000313" key="2">
    <source>
        <dbReference type="EMBL" id="PTL38123.1"/>
    </source>
</evidence>
<evidence type="ECO:0000313" key="3">
    <source>
        <dbReference type="Proteomes" id="UP000240509"/>
    </source>
</evidence>
<dbReference type="PANTHER" id="PTHR34614">
    <property type="match status" value="1"/>
</dbReference>
<keyword evidence="3" id="KW-1185">Reference proteome</keyword>
<protein>
    <submittedName>
        <fullName evidence="2">IS1634 family transposase</fullName>
    </submittedName>
</protein>
<dbReference type="NCBIfam" id="NF033559">
    <property type="entry name" value="transpos_IS1634"/>
    <property type="match status" value="1"/>
</dbReference>
<sequence length="561" mass="62745">MTFAIQGVHTAAHLNLISRLLKELDLPEHVDQRVPVDPRCQTKPSDIVQVLVLDILSGRQALVHLASWAEGLDLDVLIREGLRAKQLHDDTLARHLDRLAAAGIHELVASFLCRLYQTEGLSARLLHGDTTSHSVYGRYETASEEDLAITYGYSRDRPGKKQFQYGLIANEDGIPLLGDVHDGNLSDKTWNQRVPNGLSEAVQAVQLERSFLYVADSASMTGDTLRGFRQVGAHVLTRAPSHLKVTKQALKQGDAPGAIWSEPVTYAEYGGASYRFRETRDRFQDIPLRLLLVESSALDERKTKTLQAKWKNEAEALKDLVRTASAKVYACEPDAQAAGAALVKRMKPAFHALEWAVTAIERPIRRRGRPKQGVPPDRETIYALHVTVTPDDAAWEAARRRASRFVLATTLPEVWEGDAVSAETLLGWYKGQIQVEMNFSFLKDPQVTDEIYVKTPARVQVLAYLFLLALAVYRVLQRRLRQEITPERPMKGVGGRTLTRPTARAVFPLFRHVQVIVIRAPDGSVYRQLAKPLTKEQRRVLAGLGWQEDVYLGVTETGAPR</sequence>
<dbReference type="InterPro" id="IPR047654">
    <property type="entry name" value="IS1634_transpos"/>
</dbReference>
<dbReference type="Pfam" id="PF14104">
    <property type="entry name" value="DUF4277"/>
    <property type="match status" value="1"/>
</dbReference>
<accession>A0A2T4U3Z4</accession>
<dbReference type="Proteomes" id="UP000240509">
    <property type="component" value="Unassembled WGS sequence"/>
</dbReference>
<dbReference type="EMBL" id="PZJJ01000024">
    <property type="protein sequence ID" value="PTL38123.1"/>
    <property type="molecule type" value="Genomic_DNA"/>
</dbReference>
<evidence type="ECO:0000259" key="1">
    <source>
        <dbReference type="Pfam" id="PF14104"/>
    </source>
</evidence>
<proteinExistence type="predicted"/>
<dbReference type="InterPro" id="IPR012337">
    <property type="entry name" value="RNaseH-like_sf"/>
</dbReference>
<dbReference type="AlphaFoldDB" id="A0A2T4U3Z4"/>
<gene>
    <name evidence="2" type="ORF">C6Y45_13085</name>
</gene>
<organism evidence="2 3">
    <name type="scientific">Alkalicoccus saliphilus</name>
    <dbReference type="NCBI Taxonomy" id="200989"/>
    <lineage>
        <taxon>Bacteria</taxon>
        <taxon>Bacillati</taxon>
        <taxon>Bacillota</taxon>
        <taxon>Bacilli</taxon>
        <taxon>Bacillales</taxon>
        <taxon>Bacillaceae</taxon>
        <taxon>Alkalicoccus</taxon>
    </lineage>
</organism>
<dbReference type="OrthoDB" id="2372391at2"/>
<dbReference type="PANTHER" id="PTHR34614:SF2">
    <property type="entry name" value="TRANSPOSASE IS4-LIKE DOMAIN-CONTAINING PROTEIN"/>
    <property type="match status" value="1"/>
</dbReference>
<dbReference type="RefSeq" id="WP_107585679.1">
    <property type="nucleotide sequence ID" value="NZ_PZJJ01000024.1"/>
</dbReference>
<feature type="domain" description="DUF4277" evidence="1">
    <location>
        <begin position="10"/>
        <end position="109"/>
    </location>
</feature>
<dbReference type="SUPFAM" id="SSF53098">
    <property type="entry name" value="Ribonuclease H-like"/>
    <property type="match status" value="1"/>
</dbReference>
<reference evidence="2 3" key="1">
    <citation type="submission" date="2018-03" db="EMBL/GenBank/DDBJ databases">
        <title>Alkalicoccus saliphilus sp. nov., isolated from a mineral pool.</title>
        <authorList>
            <person name="Zhao B."/>
        </authorList>
    </citation>
    <scope>NUCLEOTIDE SEQUENCE [LARGE SCALE GENOMIC DNA]</scope>
    <source>
        <strain evidence="2 3">6AG</strain>
    </source>
</reference>
<comment type="caution">
    <text evidence="2">The sequence shown here is derived from an EMBL/GenBank/DDBJ whole genome shotgun (WGS) entry which is preliminary data.</text>
</comment>
<name>A0A2T4U3Z4_9BACI</name>
<dbReference type="InterPro" id="IPR025457">
    <property type="entry name" value="DUF4277"/>
</dbReference>